<evidence type="ECO:0000256" key="2">
    <source>
        <dbReference type="ARBA" id="ARBA00022692"/>
    </source>
</evidence>
<gene>
    <name evidence="7" type="ORF">J27TS8_19970</name>
</gene>
<name>A0A919WHS9_9BACI</name>
<keyword evidence="3 5" id="KW-1133">Transmembrane helix</keyword>
<dbReference type="EMBL" id="BORC01000003">
    <property type="protein sequence ID" value="GIN62004.1"/>
    <property type="molecule type" value="Genomic_DNA"/>
</dbReference>
<feature type="domain" description="O-antigen ligase-related" evidence="6">
    <location>
        <begin position="249"/>
        <end position="385"/>
    </location>
</feature>
<keyword evidence="4 5" id="KW-0472">Membrane</keyword>
<evidence type="ECO:0000313" key="7">
    <source>
        <dbReference type="EMBL" id="GIN62004.1"/>
    </source>
</evidence>
<feature type="transmembrane region" description="Helical" evidence="5">
    <location>
        <begin position="53"/>
        <end position="75"/>
    </location>
</feature>
<dbReference type="PANTHER" id="PTHR37422">
    <property type="entry name" value="TEICHURONIC ACID BIOSYNTHESIS PROTEIN TUAE"/>
    <property type="match status" value="1"/>
</dbReference>
<dbReference type="InterPro" id="IPR051533">
    <property type="entry name" value="WaaL-like"/>
</dbReference>
<dbReference type="GO" id="GO:0016020">
    <property type="term" value="C:membrane"/>
    <property type="evidence" value="ECO:0007669"/>
    <property type="project" value="UniProtKB-SubCell"/>
</dbReference>
<proteinExistence type="predicted"/>
<comment type="caution">
    <text evidence="7">The sequence shown here is derived from an EMBL/GenBank/DDBJ whole genome shotgun (WGS) entry which is preliminary data.</text>
</comment>
<dbReference type="InterPro" id="IPR007016">
    <property type="entry name" value="O-antigen_ligase-rel_domated"/>
</dbReference>
<keyword evidence="2 5" id="KW-0812">Transmembrane</keyword>
<dbReference type="Proteomes" id="UP000682111">
    <property type="component" value="Unassembled WGS sequence"/>
</dbReference>
<feature type="transmembrane region" description="Helical" evidence="5">
    <location>
        <begin position="159"/>
        <end position="178"/>
    </location>
</feature>
<dbReference type="AlphaFoldDB" id="A0A919WHS9"/>
<feature type="transmembrane region" description="Helical" evidence="5">
    <location>
        <begin position="219"/>
        <end position="236"/>
    </location>
</feature>
<feature type="transmembrane region" description="Helical" evidence="5">
    <location>
        <begin position="28"/>
        <end position="46"/>
    </location>
</feature>
<sequence length="451" mass="51375">MDNVMTVNREKAFQQKRWSNVFGNENKYFVFFAALIFLTVLLRDYFDVPIHKYVLLMIVVVAFIYLSESFLIAYFAFLIPFLPGLPGNYIVAAAIFFLILKQGKIVLNGYMFAAYAFLLLQLFHLFLYQSSIGGFVKFSLYIILIALVLLKKEKNERPALVLLSFGMGVIAAFTIILLNTLKYMPLSLLIKNGIRLGNIATVNAQFDVTDITLTLDQNTLGYFCAIALSLFLVLLFSKKLSPPWAVVCIVIAFIYGSLTLSRTFIVISVGVIAYYFLMNLRISKNSILASTSLAASIMSIFIVIQTFFPTTFQFIMKRFQEADLTNGRAEIWNQYQEFMLAKLDRLIFGIGIQEMHVKAGFFHVPHNGFQQIFVAGGIVGFLLFMIFLFGLYRCNKARYKDGNERIYLLPIITLFVYIQALQFLSPHIMMLPLIVVFCALRISDGADLKRH</sequence>
<feature type="transmembrane region" description="Helical" evidence="5">
    <location>
        <begin position="406"/>
        <end position="424"/>
    </location>
</feature>
<comment type="subcellular location">
    <subcellularLocation>
        <location evidence="1">Membrane</location>
        <topology evidence="1">Multi-pass membrane protein</topology>
    </subcellularLocation>
</comment>
<feature type="transmembrane region" description="Helical" evidence="5">
    <location>
        <begin position="372"/>
        <end position="394"/>
    </location>
</feature>
<evidence type="ECO:0000259" key="6">
    <source>
        <dbReference type="Pfam" id="PF04932"/>
    </source>
</evidence>
<evidence type="ECO:0000256" key="5">
    <source>
        <dbReference type="SAM" id="Phobius"/>
    </source>
</evidence>
<evidence type="ECO:0000256" key="4">
    <source>
        <dbReference type="ARBA" id="ARBA00023136"/>
    </source>
</evidence>
<evidence type="ECO:0000256" key="3">
    <source>
        <dbReference type="ARBA" id="ARBA00022989"/>
    </source>
</evidence>
<keyword evidence="8" id="KW-1185">Reference proteome</keyword>
<feature type="transmembrane region" description="Helical" evidence="5">
    <location>
        <begin position="107"/>
        <end position="126"/>
    </location>
</feature>
<organism evidence="7 8">
    <name type="scientific">Robertmurraya siralis</name>
    <dbReference type="NCBI Taxonomy" id="77777"/>
    <lineage>
        <taxon>Bacteria</taxon>
        <taxon>Bacillati</taxon>
        <taxon>Bacillota</taxon>
        <taxon>Bacilli</taxon>
        <taxon>Bacillales</taxon>
        <taxon>Bacillaceae</taxon>
        <taxon>Robertmurraya</taxon>
    </lineage>
</organism>
<feature type="transmembrane region" description="Helical" evidence="5">
    <location>
        <begin position="287"/>
        <end position="308"/>
    </location>
</feature>
<feature type="transmembrane region" description="Helical" evidence="5">
    <location>
        <begin position="81"/>
        <end position="100"/>
    </location>
</feature>
<protein>
    <recommendedName>
        <fullName evidence="6">O-antigen ligase-related domain-containing protein</fullName>
    </recommendedName>
</protein>
<feature type="transmembrane region" description="Helical" evidence="5">
    <location>
        <begin position="132"/>
        <end position="150"/>
    </location>
</feature>
<dbReference type="Pfam" id="PF04932">
    <property type="entry name" value="Wzy_C"/>
    <property type="match status" value="1"/>
</dbReference>
<accession>A0A919WHS9</accession>
<dbReference type="PANTHER" id="PTHR37422:SF13">
    <property type="entry name" value="LIPOPOLYSACCHARIDE BIOSYNTHESIS PROTEIN PA4999-RELATED"/>
    <property type="match status" value="1"/>
</dbReference>
<dbReference type="RefSeq" id="WP_212933586.1">
    <property type="nucleotide sequence ID" value="NZ_BORC01000003.1"/>
</dbReference>
<evidence type="ECO:0000256" key="1">
    <source>
        <dbReference type="ARBA" id="ARBA00004141"/>
    </source>
</evidence>
<reference evidence="7" key="1">
    <citation type="submission" date="2021-03" db="EMBL/GenBank/DDBJ databases">
        <title>Antimicrobial resistance genes in bacteria isolated from Japanese honey, and their potential for conferring macrolide and lincosamide resistance in the American foulbrood pathogen Paenibacillus larvae.</title>
        <authorList>
            <person name="Okamoto M."/>
            <person name="Kumagai M."/>
            <person name="Kanamori H."/>
            <person name="Takamatsu D."/>
        </authorList>
    </citation>
    <scope>NUCLEOTIDE SEQUENCE</scope>
    <source>
        <strain evidence="7">J27TS8</strain>
    </source>
</reference>
<evidence type="ECO:0000313" key="8">
    <source>
        <dbReference type="Proteomes" id="UP000682111"/>
    </source>
</evidence>